<protein>
    <recommendedName>
        <fullName evidence="1">Integrase catalytic domain-containing protein</fullName>
    </recommendedName>
</protein>
<dbReference type="InterPro" id="IPR001584">
    <property type="entry name" value="Integrase_cat-core"/>
</dbReference>
<dbReference type="Proteomes" id="UP001152622">
    <property type="component" value="Chromosome 4"/>
</dbReference>
<keyword evidence="3" id="KW-1185">Reference proteome</keyword>
<dbReference type="InterPro" id="IPR058913">
    <property type="entry name" value="Integrase_dom_put"/>
</dbReference>
<gene>
    <name evidence="2" type="ORF">SKAU_G00136460</name>
</gene>
<dbReference type="InterPro" id="IPR012337">
    <property type="entry name" value="RNaseH-like_sf"/>
</dbReference>
<dbReference type="GO" id="GO:0015074">
    <property type="term" value="P:DNA integration"/>
    <property type="evidence" value="ECO:0007669"/>
    <property type="project" value="InterPro"/>
</dbReference>
<accession>A0A9Q1FS72</accession>
<dbReference type="PROSITE" id="PS50994">
    <property type="entry name" value="INTEGRASE"/>
    <property type="match status" value="1"/>
</dbReference>
<evidence type="ECO:0000313" key="2">
    <source>
        <dbReference type="EMBL" id="KAJ8364815.1"/>
    </source>
</evidence>
<comment type="caution">
    <text evidence="2">The sequence shown here is derived from an EMBL/GenBank/DDBJ whole genome shotgun (WGS) entry which is preliminary data.</text>
</comment>
<dbReference type="Pfam" id="PF24764">
    <property type="entry name" value="rva_4"/>
    <property type="match status" value="1"/>
</dbReference>
<dbReference type="PANTHER" id="PTHR46791:SF11">
    <property type="entry name" value="INTEGRASE CATALYTIC DOMAIN-CONTAINING PROTEIN"/>
    <property type="match status" value="1"/>
</dbReference>
<name>A0A9Q1FS72_SYNKA</name>
<dbReference type="AlphaFoldDB" id="A0A9Q1FS72"/>
<dbReference type="InterPro" id="IPR036397">
    <property type="entry name" value="RNaseH_sf"/>
</dbReference>
<dbReference type="PANTHER" id="PTHR46791">
    <property type="entry name" value="EXPRESSED PROTEIN"/>
    <property type="match status" value="1"/>
</dbReference>
<evidence type="ECO:0000313" key="3">
    <source>
        <dbReference type="Proteomes" id="UP001152622"/>
    </source>
</evidence>
<reference evidence="2" key="1">
    <citation type="journal article" date="2023" name="Science">
        <title>Genome structures resolve the early diversification of teleost fishes.</title>
        <authorList>
            <person name="Parey E."/>
            <person name="Louis A."/>
            <person name="Montfort J."/>
            <person name="Bouchez O."/>
            <person name="Roques C."/>
            <person name="Iampietro C."/>
            <person name="Lluch J."/>
            <person name="Castinel A."/>
            <person name="Donnadieu C."/>
            <person name="Desvignes T."/>
            <person name="Floi Bucao C."/>
            <person name="Jouanno E."/>
            <person name="Wen M."/>
            <person name="Mejri S."/>
            <person name="Dirks R."/>
            <person name="Jansen H."/>
            <person name="Henkel C."/>
            <person name="Chen W.J."/>
            <person name="Zahm M."/>
            <person name="Cabau C."/>
            <person name="Klopp C."/>
            <person name="Thompson A.W."/>
            <person name="Robinson-Rechavi M."/>
            <person name="Braasch I."/>
            <person name="Lecointre G."/>
            <person name="Bobe J."/>
            <person name="Postlethwait J.H."/>
            <person name="Berthelot C."/>
            <person name="Roest Crollius H."/>
            <person name="Guiguen Y."/>
        </authorList>
    </citation>
    <scope>NUCLEOTIDE SEQUENCE</scope>
    <source>
        <strain evidence="2">WJC10195</strain>
    </source>
</reference>
<dbReference type="OrthoDB" id="2686689at2759"/>
<dbReference type="SUPFAM" id="SSF53098">
    <property type="entry name" value="Ribonuclease H-like"/>
    <property type="match status" value="1"/>
</dbReference>
<organism evidence="2 3">
    <name type="scientific">Synaphobranchus kaupii</name>
    <name type="common">Kaup's arrowtooth eel</name>
    <dbReference type="NCBI Taxonomy" id="118154"/>
    <lineage>
        <taxon>Eukaryota</taxon>
        <taxon>Metazoa</taxon>
        <taxon>Chordata</taxon>
        <taxon>Craniata</taxon>
        <taxon>Vertebrata</taxon>
        <taxon>Euteleostomi</taxon>
        <taxon>Actinopterygii</taxon>
        <taxon>Neopterygii</taxon>
        <taxon>Teleostei</taxon>
        <taxon>Anguilliformes</taxon>
        <taxon>Synaphobranchidae</taxon>
        <taxon>Synaphobranchus</taxon>
    </lineage>
</organism>
<dbReference type="EMBL" id="JAINUF010000004">
    <property type="protein sequence ID" value="KAJ8364815.1"/>
    <property type="molecule type" value="Genomic_DNA"/>
</dbReference>
<evidence type="ECO:0000259" key="1">
    <source>
        <dbReference type="PROSITE" id="PS50994"/>
    </source>
</evidence>
<dbReference type="GO" id="GO:0003676">
    <property type="term" value="F:nucleic acid binding"/>
    <property type="evidence" value="ECO:0007669"/>
    <property type="project" value="InterPro"/>
</dbReference>
<dbReference type="Gene3D" id="3.30.420.10">
    <property type="entry name" value="Ribonuclease H-like superfamily/Ribonuclease H"/>
    <property type="match status" value="1"/>
</dbReference>
<proteinExistence type="predicted"/>
<feature type="domain" description="Integrase catalytic" evidence="1">
    <location>
        <begin position="210"/>
        <end position="393"/>
    </location>
</feature>
<sequence>MHPMAQQLLLRLRDRLGSVINRLPIDFEYLVFVCTQELQFIQAGAQYMDIPAELVDGLQQLTSVLSSHLSQNPVPPLFNDVATSCWSGNVGRPELQVSRDTLQTLLDTSLPLVHLAEMHGISRSTLYRRMKDHNMSVRACYSVISDEELDQKVRAIKARMPHAGYRMVKGSLQAMGLRLQWKRVRLSLQRVDGAGIIARMIQLRCIARRRYSVPAPLSLVHIDTNHKLIRYNIIIFGGIDGFSRKIFYLDTAANNKAATAFAFFMEGVRRNGWPSRVRADQGVENVDIARCMFTVRGTGRGSFIAGKSVHNQRVERLWRDVWSSVTSQYYNALHSLEEEGFIDLSNAIHLFCVQYVFIPRLRSDLQHFTDSWNNHPITTEANLTPQQMWHIGMLQAPVPEPNYAELQHIDHQEEASEDTDQGVVVPDIPSPLSADNLVLLQREVNPSSDSISFGQDVYLRALQFVMTHV</sequence>